<comment type="caution">
    <text evidence="2">The sequence shown here is derived from an EMBL/GenBank/DDBJ whole genome shotgun (WGS) entry which is preliminary data.</text>
</comment>
<evidence type="ECO:0000256" key="1">
    <source>
        <dbReference type="SAM" id="MobiDB-lite"/>
    </source>
</evidence>
<name>A0A1G2F778_9BACT</name>
<gene>
    <name evidence="2" type="ORF">A2Y98_00360</name>
</gene>
<dbReference type="AlphaFoldDB" id="A0A1G2F778"/>
<proteinExistence type="predicted"/>
<protein>
    <submittedName>
        <fullName evidence="2">Uncharacterized protein</fullName>
    </submittedName>
</protein>
<reference evidence="2 3" key="1">
    <citation type="journal article" date="2016" name="Nat. Commun.">
        <title>Thousands of microbial genomes shed light on interconnected biogeochemical processes in an aquifer system.</title>
        <authorList>
            <person name="Anantharaman K."/>
            <person name="Brown C.T."/>
            <person name="Hug L.A."/>
            <person name="Sharon I."/>
            <person name="Castelle C.J."/>
            <person name="Probst A.J."/>
            <person name="Thomas B.C."/>
            <person name="Singh A."/>
            <person name="Wilkins M.J."/>
            <person name="Karaoz U."/>
            <person name="Brodie E.L."/>
            <person name="Williams K.H."/>
            <person name="Hubbard S.S."/>
            <person name="Banfield J.F."/>
        </authorList>
    </citation>
    <scope>NUCLEOTIDE SEQUENCE [LARGE SCALE GENOMIC DNA]</scope>
</reference>
<evidence type="ECO:0000313" key="3">
    <source>
        <dbReference type="Proteomes" id="UP000179099"/>
    </source>
</evidence>
<dbReference type="Proteomes" id="UP000179099">
    <property type="component" value="Unassembled WGS sequence"/>
</dbReference>
<accession>A0A1G2F778</accession>
<evidence type="ECO:0000313" key="2">
    <source>
        <dbReference type="EMBL" id="OGZ33919.1"/>
    </source>
</evidence>
<feature type="compositionally biased region" description="Basic and acidic residues" evidence="1">
    <location>
        <begin position="19"/>
        <end position="28"/>
    </location>
</feature>
<dbReference type="STRING" id="1801992.A2Y98_00360"/>
<dbReference type="EMBL" id="MHMW01000021">
    <property type="protein sequence ID" value="OGZ33919.1"/>
    <property type="molecule type" value="Genomic_DNA"/>
</dbReference>
<feature type="region of interest" description="Disordered" evidence="1">
    <location>
        <begin position="14"/>
        <end position="39"/>
    </location>
</feature>
<organism evidence="2 3">
    <name type="scientific">Candidatus Portnoybacteria bacterium RBG_19FT_COMBO_36_7</name>
    <dbReference type="NCBI Taxonomy" id="1801992"/>
    <lineage>
        <taxon>Bacteria</taxon>
        <taxon>Candidatus Portnoyibacteriota</taxon>
    </lineage>
</organism>
<sequence>MIFNINEISKKIRKKRKAKIPEKTDKATHALPSLSISEKKSKKKPETKIFEIVKSAKNKRKSIAKIVVNRYKLNKTSAKILLALLYWSNGSKYPASNFIAFSNSDANLVKTFINLLRSTFPIRESKIRIHLQLHKTHNINKTIRYWSNLLKVPKIQFYKPTITKPPKKISRSDYLGTCTIRYYSLDLLLTIMEIYEEMANII</sequence>